<dbReference type="EMBL" id="JARBJD010000121">
    <property type="protein sequence ID" value="KAK2951280.1"/>
    <property type="molecule type" value="Genomic_DNA"/>
</dbReference>
<evidence type="ECO:0000256" key="1">
    <source>
        <dbReference type="SAM" id="MobiDB-lite"/>
    </source>
</evidence>
<feature type="compositionally biased region" description="Low complexity" evidence="1">
    <location>
        <begin position="435"/>
        <end position="452"/>
    </location>
</feature>
<feature type="compositionally biased region" description="Low complexity" evidence="1">
    <location>
        <begin position="396"/>
        <end position="414"/>
    </location>
</feature>
<gene>
    <name evidence="2" type="ORF">BLNAU_13767</name>
</gene>
<accession>A0ABQ9XMB1</accession>
<proteinExistence type="predicted"/>
<comment type="caution">
    <text evidence="2">The sequence shown here is derived from an EMBL/GenBank/DDBJ whole genome shotgun (WGS) entry which is preliminary data.</text>
</comment>
<feature type="region of interest" description="Disordered" evidence="1">
    <location>
        <begin position="548"/>
        <end position="623"/>
    </location>
</feature>
<keyword evidence="3" id="KW-1185">Reference proteome</keyword>
<dbReference type="Proteomes" id="UP001281761">
    <property type="component" value="Unassembled WGS sequence"/>
</dbReference>
<sequence>MILNRCMNHMIGSERTDLQHRLGTPILFDRADHPQLVQLAQLTLICPAISVSSLSGALHRHLLLSLRHSLPSRSTPEPDLRTQPVFVSSRHRTQPLLDPTFPLRPPLPRSFTDPASSFLRLANTNPEFFRRIIENNILDIAISTAVNSIRVVARTTVCLAFLGCAAQRDCRREDGSDTKQRRVQLNQGISSHFPHSLHRARTGCRLPVSVFSPGIHHTPLPHHSLSCPSSIIQPTPPLSLRPLAHFSPSSTLPSPNRPPLLPLVISLITLTPSPHHPLPTSLSPASPNRPLASPNRHSRPLLPNRHLARFSPVVLLLPVLGIILSSSFTLARFSPIVTLARFSPIVLSSFSQSSSHPHLRILSVSIVLSPQSSSPASPQSSLARISPIVTLARFSSPSSRPLLPNRHSRPLLPNRHSRPLLPNRHSRPLLPNRHSPASPQSSLSPASPQSSLSPASPRIITLARFSPIVTLARFSPIVTLARISRIITLAHISPIVTLARFSPIVTLARFSPIVTLARFSPIVTLARFSPIVTLARFSPIVTRPLLPNRHSRPLLPNRHSRPLLPNRHSRPLLPNRHSPASPQSSLSPASPQSSLSPASPQSSLSPASPDRHSRPHLQLSSPT</sequence>
<evidence type="ECO:0000313" key="3">
    <source>
        <dbReference type="Proteomes" id="UP001281761"/>
    </source>
</evidence>
<organism evidence="2 3">
    <name type="scientific">Blattamonas nauphoetae</name>
    <dbReference type="NCBI Taxonomy" id="2049346"/>
    <lineage>
        <taxon>Eukaryota</taxon>
        <taxon>Metamonada</taxon>
        <taxon>Preaxostyla</taxon>
        <taxon>Oxymonadida</taxon>
        <taxon>Blattamonas</taxon>
    </lineage>
</organism>
<feature type="compositionally biased region" description="Low complexity" evidence="1">
    <location>
        <begin position="578"/>
        <end position="608"/>
    </location>
</feature>
<evidence type="ECO:0000313" key="2">
    <source>
        <dbReference type="EMBL" id="KAK2951280.1"/>
    </source>
</evidence>
<protein>
    <submittedName>
        <fullName evidence="2">Uncharacterized protein</fullName>
    </submittedName>
</protein>
<reference evidence="2 3" key="1">
    <citation type="journal article" date="2022" name="bioRxiv">
        <title>Genomics of Preaxostyla Flagellates Illuminates Evolutionary Transitions and the Path Towards Mitochondrial Loss.</title>
        <authorList>
            <person name="Novak L.V.F."/>
            <person name="Treitli S.C."/>
            <person name="Pyrih J."/>
            <person name="Halakuc P."/>
            <person name="Pipaliya S.V."/>
            <person name="Vacek V."/>
            <person name="Brzon O."/>
            <person name="Soukal P."/>
            <person name="Eme L."/>
            <person name="Dacks J.B."/>
            <person name="Karnkowska A."/>
            <person name="Elias M."/>
            <person name="Hampl V."/>
        </authorList>
    </citation>
    <scope>NUCLEOTIDE SEQUENCE [LARGE SCALE GENOMIC DNA]</scope>
    <source>
        <strain evidence="2">NAU3</strain>
        <tissue evidence="2">Gut</tissue>
    </source>
</reference>
<feature type="region of interest" description="Disordered" evidence="1">
    <location>
        <begin position="276"/>
        <end position="298"/>
    </location>
</feature>
<name>A0ABQ9XMB1_9EUKA</name>
<feature type="region of interest" description="Disordered" evidence="1">
    <location>
        <begin position="396"/>
        <end position="452"/>
    </location>
</feature>